<gene>
    <name evidence="1" type="ORF">OJY61_23155</name>
</gene>
<sequence>MTIFEPGVQYKDLDGSVHADRDDNQNATDYLRNHHHISGNCFVLGIQVYSSVHNVREHTLTVRFLHSNVGGYDNIQEKMKAEGDALALNEIEIDMPYNEFFGLFKRFSLTLSPNGLLEGKSYAAI</sequence>
<accession>A0AAF0GCS3</accession>
<reference evidence="1" key="1">
    <citation type="submission" date="2023-04" db="EMBL/GenBank/DDBJ databases">
        <title>Whole Genome Sequence of Multi-drug resistant Aeromonas caviae as a gut pathogen in newborn.</title>
        <authorList>
            <person name="Jadhav S.V."/>
            <person name="Saroj S.D."/>
            <person name="Saha U.B."/>
            <person name="Sen S."/>
            <person name="Kher A."/>
        </authorList>
    </citation>
    <scope>NUCLEOTIDE SEQUENCE</scope>
    <source>
        <strain evidence="1">SVJ23</strain>
    </source>
</reference>
<dbReference type="EMBL" id="CP110176">
    <property type="protein sequence ID" value="WGC86181.1"/>
    <property type="molecule type" value="Genomic_DNA"/>
</dbReference>
<protein>
    <submittedName>
        <fullName evidence="1">Uncharacterized protein</fullName>
    </submittedName>
</protein>
<dbReference type="Proteomes" id="UP001163285">
    <property type="component" value="Chromosome"/>
</dbReference>
<dbReference type="RefSeq" id="WP_125117230.1">
    <property type="nucleotide sequence ID" value="NZ_AP019195.1"/>
</dbReference>
<evidence type="ECO:0000313" key="1">
    <source>
        <dbReference type="EMBL" id="WGC86181.1"/>
    </source>
</evidence>
<evidence type="ECO:0000313" key="2">
    <source>
        <dbReference type="Proteomes" id="UP001163285"/>
    </source>
</evidence>
<organism evidence="1 2">
    <name type="scientific">Aeromonas caviae</name>
    <name type="common">Aeromonas punctata</name>
    <dbReference type="NCBI Taxonomy" id="648"/>
    <lineage>
        <taxon>Bacteria</taxon>
        <taxon>Pseudomonadati</taxon>
        <taxon>Pseudomonadota</taxon>
        <taxon>Gammaproteobacteria</taxon>
        <taxon>Aeromonadales</taxon>
        <taxon>Aeromonadaceae</taxon>
        <taxon>Aeromonas</taxon>
    </lineage>
</organism>
<dbReference type="AlphaFoldDB" id="A0AAF0GCS3"/>
<name>A0AAF0GCS3_AERCA</name>
<proteinExistence type="predicted"/>